<sequence length="448" mass="50602">MAQVLNLNNEVVKMRRDVKKARVFIIRKLTRHVAKLKTKKGKAEDIERNLRRVERLIEEIHAMKALKPDEVTKAALQRNLIFEKVCKNPNSTTAERATARIASHPLISKKIIDIKAAIKAFKEERIQKSSESKKAPEKPNSGKNTKKPINKTSDHSTTEEEDSTAELAEMNNEEIKKEKEVQKSENDQDKFKPERTSEPLVQQTIPTKSLTPDVLQTTSAVKKGQQTSTSKEAISPANTEGKIRIQGSQSVSEESELDDSDAEEKEYFDDSTEERFYKQSSHSEDSGSEDGDGFFIGKVNKVKKKSHHLGPRQEKKNLDVKKATEDVLKKASPATHMSVDEKKGLQNSKQMKLKSVFCSTLSGSKASRPQHGKRNPHENSQAYKSTAATVKNKPQFQKHKAHLSTGRFPSPAQQTQQSLHPSWEASRRRKEQQAQIMAFQGKKIKFDD</sequence>
<dbReference type="Bgee" id="ENSLOCG00000008772">
    <property type="expression patterns" value="Expressed in ovary and 13 other cell types or tissues"/>
</dbReference>
<evidence type="ECO:0000256" key="1">
    <source>
        <dbReference type="ARBA" id="ARBA00013459"/>
    </source>
</evidence>
<evidence type="ECO:0000256" key="5">
    <source>
        <dbReference type="SAM" id="Coils"/>
    </source>
</evidence>
<evidence type="ECO:0000256" key="2">
    <source>
        <dbReference type="ARBA" id="ARBA00023054"/>
    </source>
</evidence>
<feature type="domain" description="Bud22" evidence="7">
    <location>
        <begin position="372"/>
        <end position="447"/>
    </location>
</feature>
<dbReference type="GeneID" id="102698190"/>
<dbReference type="InterPro" id="IPR015158">
    <property type="entry name" value="Bud22_dom"/>
</dbReference>
<feature type="compositionally biased region" description="Basic and acidic residues" evidence="6">
    <location>
        <begin position="273"/>
        <end position="285"/>
    </location>
</feature>
<keyword evidence="9" id="KW-1185">Reference proteome</keyword>
<reference evidence="9" key="1">
    <citation type="submission" date="2011-12" db="EMBL/GenBank/DDBJ databases">
        <title>The Draft Genome of Lepisosteus oculatus.</title>
        <authorList>
            <consortium name="The Broad Institute Genome Assembly &amp; Analysis Group"/>
            <consortium name="Computational R&amp;D Group"/>
            <consortium name="and Sequencing Platform"/>
            <person name="Di Palma F."/>
            <person name="Alfoldi J."/>
            <person name="Johnson J."/>
            <person name="Berlin A."/>
            <person name="Gnerre S."/>
            <person name="Jaffe D."/>
            <person name="MacCallum I."/>
            <person name="Young S."/>
            <person name="Walker B.J."/>
            <person name="Lander E.S."/>
            <person name="Lindblad-Toh K."/>
        </authorList>
    </citation>
    <scope>NUCLEOTIDE SEQUENCE [LARGE SCALE GENOMIC DNA]</scope>
</reference>
<feature type="compositionally biased region" description="Polar residues" evidence="6">
    <location>
        <begin position="357"/>
        <end position="367"/>
    </location>
</feature>
<feature type="compositionally biased region" description="Basic and acidic residues" evidence="6">
    <location>
        <begin position="311"/>
        <end position="329"/>
    </location>
</feature>
<evidence type="ECO:0000313" key="8">
    <source>
        <dbReference type="Ensembl" id="ENSLOCP00000010678.1"/>
    </source>
</evidence>
<dbReference type="PANTHER" id="PTHR23325:SF1">
    <property type="entry name" value="SERUM RESPONSE FACTOR-BINDING PROTEIN 1"/>
    <property type="match status" value="1"/>
</dbReference>
<feature type="compositionally biased region" description="Basic and acidic residues" evidence="6">
    <location>
        <begin position="124"/>
        <end position="137"/>
    </location>
</feature>
<reference evidence="8" key="2">
    <citation type="submission" date="2025-08" db="UniProtKB">
        <authorList>
            <consortium name="Ensembl"/>
        </authorList>
    </citation>
    <scope>IDENTIFICATION</scope>
</reference>
<dbReference type="AlphaFoldDB" id="W5MQL9"/>
<evidence type="ECO:0000256" key="4">
    <source>
        <dbReference type="ARBA" id="ARBA00033254"/>
    </source>
</evidence>
<dbReference type="Proteomes" id="UP000018468">
    <property type="component" value="Linkage group LG2"/>
</dbReference>
<feature type="compositionally biased region" description="Polar residues" evidence="6">
    <location>
        <begin position="378"/>
        <end position="395"/>
    </location>
</feature>
<dbReference type="OMA" id="GFQQNEP"/>
<feature type="compositionally biased region" description="Basic and acidic residues" evidence="6">
    <location>
        <begin position="173"/>
        <end position="197"/>
    </location>
</feature>
<feature type="region of interest" description="Disordered" evidence="6">
    <location>
        <begin position="124"/>
        <end position="448"/>
    </location>
</feature>
<dbReference type="InParanoid" id="W5MQL9"/>
<dbReference type="STRING" id="7918.ENSLOCP00000010678"/>
<dbReference type="EMBL" id="AHAT01002777">
    <property type="status" value="NOT_ANNOTATED_CDS"/>
    <property type="molecule type" value="Genomic_DNA"/>
</dbReference>
<organism evidence="8 9">
    <name type="scientific">Lepisosteus oculatus</name>
    <name type="common">Spotted gar</name>
    <dbReference type="NCBI Taxonomy" id="7918"/>
    <lineage>
        <taxon>Eukaryota</taxon>
        <taxon>Metazoa</taxon>
        <taxon>Chordata</taxon>
        <taxon>Craniata</taxon>
        <taxon>Vertebrata</taxon>
        <taxon>Euteleostomi</taxon>
        <taxon>Actinopterygii</taxon>
        <taxon>Neopterygii</taxon>
        <taxon>Holostei</taxon>
        <taxon>Semionotiformes</taxon>
        <taxon>Lepisosteidae</taxon>
        <taxon>Lepisosteus</taxon>
    </lineage>
</organism>
<feature type="compositionally biased region" description="Acidic residues" evidence="6">
    <location>
        <begin position="253"/>
        <end position="272"/>
    </location>
</feature>
<feature type="compositionally biased region" description="Polar residues" evidence="6">
    <location>
        <begin position="199"/>
        <end position="238"/>
    </location>
</feature>
<feature type="compositionally biased region" description="Polar residues" evidence="6">
    <location>
        <begin position="411"/>
        <end position="420"/>
    </location>
</feature>
<feature type="compositionally biased region" description="Basic residues" evidence="6">
    <location>
        <begin position="300"/>
        <end position="310"/>
    </location>
</feature>
<dbReference type="EMBL" id="AHAT01002778">
    <property type="status" value="NOT_ANNOTATED_CDS"/>
    <property type="molecule type" value="Genomic_DNA"/>
</dbReference>
<accession>W5MQL9</accession>
<feature type="coiled-coil region" evidence="5">
    <location>
        <begin position="36"/>
        <end position="66"/>
    </location>
</feature>
<dbReference type="HOGENOM" id="CLU_054142_0_0_1"/>
<dbReference type="GO" id="GO:0030490">
    <property type="term" value="P:maturation of SSU-rRNA"/>
    <property type="evidence" value="ECO:0000318"/>
    <property type="project" value="GO_Central"/>
</dbReference>
<dbReference type="eggNOG" id="ENOG502QV1I">
    <property type="taxonomic scope" value="Eukaryota"/>
</dbReference>
<comment type="function">
    <text evidence="3">May be involved in regulating transcriptional activation of cardiac genes during the aging process. May play a role in biosynthesis and/or processing of SLC2A4 in adipose cells.</text>
</comment>
<dbReference type="EMBL" id="AHAT01002780">
    <property type="status" value="NOT_ANNOTATED_CDS"/>
    <property type="molecule type" value="Genomic_DNA"/>
</dbReference>
<protein>
    <recommendedName>
        <fullName evidence="1">Serum response factor-binding protein 1</fullName>
    </recommendedName>
    <alternativeName>
        <fullName evidence="4">SRF-dependent transcription regulation-associated protein</fullName>
    </alternativeName>
</protein>
<evidence type="ECO:0000313" key="9">
    <source>
        <dbReference type="Proteomes" id="UP000018468"/>
    </source>
</evidence>
<evidence type="ECO:0000256" key="6">
    <source>
        <dbReference type="SAM" id="MobiDB-lite"/>
    </source>
</evidence>
<dbReference type="KEGG" id="loc:102698190"/>
<keyword evidence="2 5" id="KW-0175">Coiled coil</keyword>
<dbReference type="PANTHER" id="PTHR23325">
    <property type="entry name" value="SERUM RESPONSE FACTOR-BINDING"/>
    <property type="match status" value="1"/>
</dbReference>
<dbReference type="GeneTree" id="ENSGT00390000006478"/>
<dbReference type="EMBL" id="AHAT01002779">
    <property type="status" value="NOT_ANNOTATED_CDS"/>
    <property type="molecule type" value="Genomic_DNA"/>
</dbReference>
<proteinExistence type="predicted"/>
<dbReference type="GO" id="GO:0030686">
    <property type="term" value="C:90S preribosome"/>
    <property type="evidence" value="ECO:0000318"/>
    <property type="project" value="GO_Central"/>
</dbReference>
<dbReference type="CTD" id="153443"/>
<evidence type="ECO:0000256" key="3">
    <source>
        <dbReference type="ARBA" id="ARBA00025646"/>
    </source>
</evidence>
<name>W5MQL9_LEPOC</name>
<evidence type="ECO:0000259" key="7">
    <source>
        <dbReference type="Pfam" id="PF09073"/>
    </source>
</evidence>
<dbReference type="InterPro" id="IPR037393">
    <property type="entry name" value="Bud22/SRFB1"/>
</dbReference>
<dbReference type="Ensembl" id="ENSLOCT00000010693.1">
    <property type="protein sequence ID" value="ENSLOCP00000010678.1"/>
    <property type="gene ID" value="ENSLOCG00000008772.1"/>
</dbReference>
<dbReference type="Pfam" id="PF09073">
    <property type="entry name" value="BUD22"/>
    <property type="match status" value="1"/>
</dbReference>
<dbReference type="GO" id="GO:0005634">
    <property type="term" value="C:nucleus"/>
    <property type="evidence" value="ECO:0000318"/>
    <property type="project" value="GO_Central"/>
</dbReference>
<reference evidence="8" key="3">
    <citation type="submission" date="2025-09" db="UniProtKB">
        <authorList>
            <consortium name="Ensembl"/>
        </authorList>
    </citation>
    <scope>IDENTIFICATION</scope>
</reference>
<dbReference type="OrthoDB" id="3364872at2759"/>